<evidence type="ECO:0000313" key="16">
    <source>
        <dbReference type="RefSeq" id="XP_030755502.1"/>
    </source>
</evidence>
<dbReference type="RefSeq" id="XP_030755502.1">
    <property type="nucleotide sequence ID" value="XM_030899642.1"/>
</dbReference>
<dbReference type="RefSeq" id="XP_030755501.1">
    <property type="nucleotide sequence ID" value="XM_030899641.1"/>
</dbReference>
<name>A0A6J2XVE1_SITOR</name>
<evidence type="ECO:0000313" key="15">
    <source>
        <dbReference type="RefSeq" id="XP_030755501.1"/>
    </source>
</evidence>
<protein>
    <recommendedName>
        <fullName evidence="10">Elongation of very long chain fatty acids protein</fullName>
        <ecNumber evidence="10">2.3.1.199</ecNumber>
    </recommendedName>
    <alternativeName>
        <fullName evidence="10">Very-long-chain 3-oxoacyl-CoA synthase</fullName>
    </alternativeName>
</protein>
<evidence type="ECO:0000256" key="9">
    <source>
        <dbReference type="ARBA" id="ARBA00023160"/>
    </source>
</evidence>
<dbReference type="PANTHER" id="PTHR11157:SF28">
    <property type="entry name" value="ELONGATION OF VERY LONG CHAIN FATTY ACIDS PROTEIN"/>
    <property type="match status" value="1"/>
</dbReference>
<dbReference type="RefSeq" id="XP_030755498.1">
    <property type="nucleotide sequence ID" value="XM_030899638.1"/>
</dbReference>
<dbReference type="GO" id="GO:0005789">
    <property type="term" value="C:endoplasmic reticulum membrane"/>
    <property type="evidence" value="ECO:0007669"/>
    <property type="project" value="TreeGrafter"/>
</dbReference>
<keyword evidence="5 10" id="KW-0276">Fatty acid metabolism</keyword>
<feature type="transmembrane region" description="Helical" evidence="10">
    <location>
        <begin position="201"/>
        <end position="218"/>
    </location>
</feature>
<feature type="transmembrane region" description="Helical" evidence="10">
    <location>
        <begin position="230"/>
        <end position="251"/>
    </location>
</feature>
<evidence type="ECO:0000256" key="6">
    <source>
        <dbReference type="ARBA" id="ARBA00022989"/>
    </source>
</evidence>
<dbReference type="GO" id="GO:0034626">
    <property type="term" value="P:fatty acid elongation, polyunsaturated fatty acid"/>
    <property type="evidence" value="ECO:0007669"/>
    <property type="project" value="TreeGrafter"/>
</dbReference>
<dbReference type="GO" id="GO:0042761">
    <property type="term" value="P:very long-chain fatty acid biosynthetic process"/>
    <property type="evidence" value="ECO:0007669"/>
    <property type="project" value="TreeGrafter"/>
</dbReference>
<reference evidence="12 13" key="1">
    <citation type="submission" date="2025-04" db="UniProtKB">
        <authorList>
            <consortium name="RefSeq"/>
        </authorList>
    </citation>
    <scope>IDENTIFICATION</scope>
    <source>
        <tissue evidence="12 13">Gonads</tissue>
    </source>
</reference>
<evidence type="ECO:0000256" key="2">
    <source>
        <dbReference type="ARBA" id="ARBA00022516"/>
    </source>
</evidence>
<evidence type="ECO:0000256" key="7">
    <source>
        <dbReference type="ARBA" id="ARBA00023098"/>
    </source>
</evidence>
<evidence type="ECO:0000313" key="13">
    <source>
        <dbReference type="RefSeq" id="XP_030755499.1"/>
    </source>
</evidence>
<gene>
    <name evidence="12 13 14 15 16" type="primary">LOC115881914</name>
</gene>
<keyword evidence="2 10" id="KW-0444">Lipid biosynthesis</keyword>
<evidence type="ECO:0000313" key="14">
    <source>
        <dbReference type="RefSeq" id="XP_030755500.1"/>
    </source>
</evidence>
<dbReference type="GO" id="GO:0034625">
    <property type="term" value="P:fatty acid elongation, monounsaturated fatty acid"/>
    <property type="evidence" value="ECO:0007669"/>
    <property type="project" value="TreeGrafter"/>
</dbReference>
<organism evidence="11 16">
    <name type="scientific">Sitophilus oryzae</name>
    <name type="common">Rice weevil</name>
    <name type="synonym">Curculio oryzae</name>
    <dbReference type="NCBI Taxonomy" id="7048"/>
    <lineage>
        <taxon>Eukaryota</taxon>
        <taxon>Metazoa</taxon>
        <taxon>Ecdysozoa</taxon>
        <taxon>Arthropoda</taxon>
        <taxon>Hexapoda</taxon>
        <taxon>Insecta</taxon>
        <taxon>Pterygota</taxon>
        <taxon>Neoptera</taxon>
        <taxon>Endopterygota</taxon>
        <taxon>Coleoptera</taxon>
        <taxon>Polyphaga</taxon>
        <taxon>Cucujiformia</taxon>
        <taxon>Curculionidae</taxon>
        <taxon>Dryophthorinae</taxon>
        <taxon>Sitophilus</taxon>
    </lineage>
</organism>
<comment type="subcellular location">
    <subcellularLocation>
        <location evidence="1">Membrane</location>
        <topology evidence="1">Multi-pass membrane protein</topology>
    </subcellularLocation>
</comment>
<dbReference type="RefSeq" id="XP_030755499.1">
    <property type="nucleotide sequence ID" value="XM_030899639.1"/>
</dbReference>
<keyword evidence="8 10" id="KW-0472">Membrane</keyword>
<feature type="transmembrane region" description="Helical" evidence="10">
    <location>
        <begin position="167"/>
        <end position="189"/>
    </location>
</feature>
<dbReference type="KEGG" id="soy:115881914"/>
<dbReference type="PANTHER" id="PTHR11157">
    <property type="entry name" value="FATTY ACID ACYL TRANSFERASE-RELATED"/>
    <property type="match status" value="1"/>
</dbReference>
<accession>A0A6J2XVE1</accession>
<dbReference type="EC" id="2.3.1.199" evidence="10"/>
<evidence type="ECO:0000256" key="5">
    <source>
        <dbReference type="ARBA" id="ARBA00022832"/>
    </source>
</evidence>
<evidence type="ECO:0000256" key="3">
    <source>
        <dbReference type="ARBA" id="ARBA00022679"/>
    </source>
</evidence>
<keyword evidence="3 10" id="KW-0808">Transferase</keyword>
<keyword evidence="4 10" id="KW-0812">Transmembrane</keyword>
<dbReference type="Proteomes" id="UP000504635">
    <property type="component" value="Unplaced"/>
</dbReference>
<dbReference type="AlphaFoldDB" id="A0A6J2XVE1"/>
<dbReference type="GeneID" id="115881914"/>
<keyword evidence="11" id="KW-1185">Reference proteome</keyword>
<comment type="similarity">
    <text evidence="10">Belongs to the ELO family.</text>
</comment>
<dbReference type="OrthoDB" id="434092at2759"/>
<evidence type="ECO:0000256" key="4">
    <source>
        <dbReference type="ARBA" id="ARBA00022692"/>
    </source>
</evidence>
<sequence length="294" mass="34633">MASISRWYNNFMNEYQDPWTRDWFMVGSPGKLALILIFYVYFCTKIGPRIMKNRKPLQLTKTIQFYDIIQVILNVYLVYEGIKCGWGTTYRFACEPIDYSGSEVGLRMRRGVWLYYMVKLTDLLDTVFFVLRKKYNQITFLHIYHHTLMPFCGFIGITFVPGGHGSLMGLINSFIHIILYAYYFLAAFGPEIQKYLWWKKYVTKLQLVQFFIIFVHNLQVLPRECSYPKFFNFLLAVQAGYFTYLFGSFYIRAYIEKKPQTTIIKEVTANGTTNHISNGHVKGKDENLNEKKSS</sequence>
<keyword evidence="9 10" id="KW-0275">Fatty acid biosynthesis</keyword>
<dbReference type="RefSeq" id="XP_030755500.1">
    <property type="nucleotide sequence ID" value="XM_030899640.1"/>
</dbReference>
<dbReference type="GO" id="GO:0009922">
    <property type="term" value="F:fatty acid elongase activity"/>
    <property type="evidence" value="ECO:0007669"/>
    <property type="project" value="UniProtKB-EC"/>
</dbReference>
<evidence type="ECO:0000256" key="1">
    <source>
        <dbReference type="ARBA" id="ARBA00004141"/>
    </source>
</evidence>
<feature type="transmembrane region" description="Helical" evidence="10">
    <location>
        <begin position="23"/>
        <end position="42"/>
    </location>
</feature>
<comment type="catalytic activity">
    <reaction evidence="10">
        <text>a very-long-chain acyl-CoA + malonyl-CoA + H(+) = a very-long-chain 3-oxoacyl-CoA + CO2 + CoA</text>
        <dbReference type="Rhea" id="RHEA:32727"/>
        <dbReference type="ChEBI" id="CHEBI:15378"/>
        <dbReference type="ChEBI" id="CHEBI:16526"/>
        <dbReference type="ChEBI" id="CHEBI:57287"/>
        <dbReference type="ChEBI" id="CHEBI:57384"/>
        <dbReference type="ChEBI" id="CHEBI:90725"/>
        <dbReference type="ChEBI" id="CHEBI:90736"/>
        <dbReference type="EC" id="2.3.1.199"/>
    </reaction>
</comment>
<feature type="transmembrane region" description="Helical" evidence="10">
    <location>
        <begin position="143"/>
        <end position="161"/>
    </location>
</feature>
<dbReference type="GO" id="GO:0030148">
    <property type="term" value="P:sphingolipid biosynthetic process"/>
    <property type="evidence" value="ECO:0007669"/>
    <property type="project" value="TreeGrafter"/>
</dbReference>
<evidence type="ECO:0000313" key="11">
    <source>
        <dbReference type="Proteomes" id="UP000504635"/>
    </source>
</evidence>
<dbReference type="Pfam" id="PF01151">
    <property type="entry name" value="ELO"/>
    <property type="match status" value="1"/>
</dbReference>
<dbReference type="GO" id="GO:0019367">
    <property type="term" value="P:fatty acid elongation, saturated fatty acid"/>
    <property type="evidence" value="ECO:0007669"/>
    <property type="project" value="TreeGrafter"/>
</dbReference>
<dbReference type="InterPro" id="IPR002076">
    <property type="entry name" value="ELO_fam"/>
</dbReference>
<evidence type="ECO:0000313" key="12">
    <source>
        <dbReference type="RefSeq" id="XP_030755498.1"/>
    </source>
</evidence>
<evidence type="ECO:0000256" key="8">
    <source>
        <dbReference type="ARBA" id="ARBA00023136"/>
    </source>
</evidence>
<proteinExistence type="inferred from homology"/>
<keyword evidence="7 10" id="KW-0443">Lipid metabolism</keyword>
<evidence type="ECO:0000256" key="10">
    <source>
        <dbReference type="RuleBase" id="RU361115"/>
    </source>
</evidence>
<keyword evidence="6 10" id="KW-1133">Transmembrane helix</keyword>